<dbReference type="InterPro" id="IPR028228">
    <property type="entry name" value="Imm53"/>
</dbReference>
<reference evidence="1 2" key="1">
    <citation type="submission" date="2016-10" db="EMBL/GenBank/DDBJ databases">
        <authorList>
            <person name="de Groot N.N."/>
        </authorList>
    </citation>
    <scope>NUCLEOTIDE SEQUENCE [LARGE SCALE GENOMIC DNA]</scope>
    <source>
        <strain evidence="1 2">DSM 44149</strain>
    </source>
</reference>
<name>A0A1G9WAW8_ALLAB</name>
<accession>A0A1G9WAW8</accession>
<dbReference type="STRING" id="211114.SAMN04489726_3500"/>
<organism evidence="1 2">
    <name type="scientific">Allokutzneria albata</name>
    <name type="common">Kibdelosporangium albatum</name>
    <dbReference type="NCBI Taxonomy" id="211114"/>
    <lineage>
        <taxon>Bacteria</taxon>
        <taxon>Bacillati</taxon>
        <taxon>Actinomycetota</taxon>
        <taxon>Actinomycetes</taxon>
        <taxon>Pseudonocardiales</taxon>
        <taxon>Pseudonocardiaceae</taxon>
        <taxon>Allokutzneria</taxon>
    </lineage>
</organism>
<protein>
    <submittedName>
        <fullName evidence="1">Immunity protein 53</fullName>
    </submittedName>
</protein>
<keyword evidence="2" id="KW-1185">Reference proteome</keyword>
<dbReference type="Proteomes" id="UP000183376">
    <property type="component" value="Chromosome I"/>
</dbReference>
<dbReference type="EMBL" id="LT629701">
    <property type="protein sequence ID" value="SDM81694.1"/>
    <property type="molecule type" value="Genomic_DNA"/>
</dbReference>
<gene>
    <name evidence="1" type="ORF">SAMN04489726_3500</name>
</gene>
<evidence type="ECO:0000313" key="1">
    <source>
        <dbReference type="EMBL" id="SDM81694.1"/>
    </source>
</evidence>
<dbReference type="OrthoDB" id="3533713at2"/>
<sequence length="105" mass="12139">MSGSEHVLEWLQSWYASQCDGDWEHEWGVRIDTLDNPGWLVKIDLEDTELAGRQYPRRDVTRGEHDWVMAWTSEQTFHIACGPGNLTEALSLFRSWACEDAAEEL</sequence>
<evidence type="ECO:0000313" key="2">
    <source>
        <dbReference type="Proteomes" id="UP000183376"/>
    </source>
</evidence>
<dbReference type="AlphaFoldDB" id="A0A1G9WAW8"/>
<proteinExistence type="predicted"/>
<dbReference type="RefSeq" id="WP_030429627.1">
    <property type="nucleotide sequence ID" value="NZ_JOEF01000008.1"/>
</dbReference>
<dbReference type="Pfam" id="PF15580">
    <property type="entry name" value="Imm53"/>
    <property type="match status" value="1"/>
</dbReference>